<evidence type="ECO:0000256" key="7">
    <source>
        <dbReference type="SAM" id="MobiDB-lite"/>
    </source>
</evidence>
<feature type="domain" description="Histone-binding protein RBBP4-like N-terminal" evidence="8">
    <location>
        <begin position="39"/>
        <end position="105"/>
    </location>
</feature>
<dbReference type="Pfam" id="PF12265">
    <property type="entry name" value="CAF1C_H4-bd"/>
    <property type="match status" value="1"/>
</dbReference>
<dbReference type="PROSITE" id="PS00678">
    <property type="entry name" value="WD_REPEATS_1"/>
    <property type="match status" value="1"/>
</dbReference>
<evidence type="ECO:0000256" key="1">
    <source>
        <dbReference type="ARBA" id="ARBA00004123"/>
    </source>
</evidence>
<dbReference type="InterPro" id="IPR051972">
    <property type="entry name" value="Glutamate-rich_WD_repeat"/>
</dbReference>
<feature type="compositionally biased region" description="Acidic residues" evidence="7">
    <location>
        <begin position="12"/>
        <end position="22"/>
    </location>
</feature>
<dbReference type="Proteomes" id="UP000515159">
    <property type="component" value="Chromosome 10"/>
</dbReference>
<proteinExistence type="predicted"/>
<dbReference type="PRINTS" id="PR00320">
    <property type="entry name" value="GPROTEINBRPT"/>
</dbReference>
<dbReference type="InterPro" id="IPR001680">
    <property type="entry name" value="WD40_rpt"/>
</dbReference>
<feature type="region of interest" description="Disordered" evidence="7">
    <location>
        <begin position="1"/>
        <end position="32"/>
    </location>
</feature>
<dbReference type="InterPro" id="IPR036322">
    <property type="entry name" value="WD40_repeat_dom_sf"/>
</dbReference>
<dbReference type="InParanoid" id="A0A6P8SEB8"/>
<dbReference type="Pfam" id="PF00400">
    <property type="entry name" value="WD40"/>
    <property type="match status" value="3"/>
</dbReference>
<dbReference type="PROSITE" id="PS50294">
    <property type="entry name" value="WD_REPEATS_REGION"/>
    <property type="match status" value="3"/>
</dbReference>
<reference evidence="10" key="1">
    <citation type="submission" date="2025-08" db="UniProtKB">
        <authorList>
            <consortium name="RefSeq"/>
        </authorList>
    </citation>
    <scope>IDENTIFICATION</scope>
</reference>
<dbReference type="FunCoup" id="A0A6P8SEB8">
    <property type="interactions" value="2437"/>
</dbReference>
<dbReference type="GeneID" id="117368005"/>
<keyword evidence="4" id="KW-0539">Nucleus</keyword>
<dbReference type="PROSITE" id="PS50082">
    <property type="entry name" value="WD_REPEATS_2"/>
    <property type="match status" value="3"/>
</dbReference>
<dbReference type="InterPro" id="IPR020472">
    <property type="entry name" value="WD40_PAC1"/>
</dbReference>
<dbReference type="PANTHER" id="PTHR45903:SF1">
    <property type="entry name" value="GLUTAMATE-RICH WD REPEAT-CONTAINING PROTEIN 1"/>
    <property type="match status" value="1"/>
</dbReference>
<evidence type="ECO:0000256" key="6">
    <source>
        <dbReference type="PROSITE-ProRule" id="PRU00221"/>
    </source>
</evidence>
<keyword evidence="3" id="KW-0677">Repeat</keyword>
<evidence type="ECO:0000256" key="3">
    <source>
        <dbReference type="ARBA" id="ARBA00022737"/>
    </source>
</evidence>
<dbReference type="AlphaFoldDB" id="A0A6P8SEB8"/>
<dbReference type="Gene3D" id="2.130.10.10">
    <property type="entry name" value="YVTN repeat-like/Quinoprotein amine dehydrogenase"/>
    <property type="match status" value="1"/>
</dbReference>
<evidence type="ECO:0000256" key="2">
    <source>
        <dbReference type="ARBA" id="ARBA00022574"/>
    </source>
</evidence>
<dbReference type="RefSeq" id="XP_033817095.1">
    <property type="nucleotide sequence ID" value="XM_033961204.1"/>
</dbReference>
<dbReference type="GO" id="GO:0005730">
    <property type="term" value="C:nucleolus"/>
    <property type="evidence" value="ECO:0007669"/>
    <property type="project" value="TreeGrafter"/>
</dbReference>
<dbReference type="GO" id="GO:0042254">
    <property type="term" value="P:ribosome biogenesis"/>
    <property type="evidence" value="ECO:0007669"/>
    <property type="project" value="TreeGrafter"/>
</dbReference>
<accession>A0A6P8SEB8</accession>
<feature type="compositionally biased region" description="Acidic residues" evidence="7">
    <location>
        <begin position="115"/>
        <end position="129"/>
    </location>
</feature>
<feature type="repeat" description="WD" evidence="6">
    <location>
        <begin position="343"/>
        <end position="377"/>
    </location>
</feature>
<comment type="subcellular location">
    <subcellularLocation>
        <location evidence="1">Nucleus</location>
    </subcellularLocation>
</comment>
<keyword evidence="2 6" id="KW-0853">WD repeat</keyword>
<gene>
    <name evidence="10" type="primary">GRWD1</name>
</gene>
<dbReference type="SMART" id="SM00320">
    <property type="entry name" value="WD40"/>
    <property type="match status" value="6"/>
</dbReference>
<dbReference type="InterPro" id="IPR022052">
    <property type="entry name" value="Histone-bd_RBBP4-like_N"/>
</dbReference>
<dbReference type="InterPro" id="IPR019775">
    <property type="entry name" value="WD40_repeat_CS"/>
</dbReference>
<evidence type="ECO:0000313" key="9">
    <source>
        <dbReference type="Proteomes" id="UP000515159"/>
    </source>
</evidence>
<evidence type="ECO:0000313" key="10">
    <source>
        <dbReference type="RefSeq" id="XP_033817095.1"/>
    </source>
</evidence>
<dbReference type="InterPro" id="IPR015943">
    <property type="entry name" value="WD40/YVTN_repeat-like_dom_sf"/>
</dbReference>
<evidence type="ECO:0000256" key="5">
    <source>
        <dbReference type="ARBA" id="ARBA00040876"/>
    </source>
</evidence>
<dbReference type="SUPFAM" id="SSF50978">
    <property type="entry name" value="WD40 repeat-like"/>
    <property type="match status" value="1"/>
</dbReference>
<feature type="repeat" description="WD" evidence="6">
    <location>
        <begin position="298"/>
        <end position="332"/>
    </location>
</feature>
<dbReference type="CTD" id="83743"/>
<name>A0A6P8SEB8_GEOSA</name>
<sequence length="440" mass="48225">MAAAGEPTLSDESMEEEEEEEAEPKRVYVPGTEPLRDGEELVMDQEAYVLYHQAQTGAPCLSFDVILDSLGPNRTDFPLTLFLCAGTQADTAQGNRLLAMKMHNLYGIRKKSSGEESDSESSDSEEEDEERKPQMELAMVPHYGGINRLRVTSLGDSQVAAVWSEKGQVEIYDLKKQLSAVSDSQAMATFLKEEQANIRPIFSFAGHMTEGFALDWSPKVAGRLLTGDCTKNIHVWTPAEGGTWHVDQRPFSAHTKSVEDLQWSPTEATVFASCSVDASIRIWDVRAAPGKACMLTASQAHTSDVNVISWNHHEPFIVSGGDDGVLKIWDLRLFQTGVSVATFKQHTAPITSVEWHPVEGSVLVAAGADDQITQWDLAVERDQEAGPGGEDPALAAIPPQLLFVHQGEKDIKELHWHPQCPGVVISTALSGFNIFRTISV</sequence>
<organism evidence="9 10">
    <name type="scientific">Geotrypetes seraphini</name>
    <name type="common">Gaboon caecilian</name>
    <name type="synonym">Caecilia seraphini</name>
    <dbReference type="NCBI Taxonomy" id="260995"/>
    <lineage>
        <taxon>Eukaryota</taxon>
        <taxon>Metazoa</taxon>
        <taxon>Chordata</taxon>
        <taxon>Craniata</taxon>
        <taxon>Vertebrata</taxon>
        <taxon>Euteleostomi</taxon>
        <taxon>Amphibia</taxon>
        <taxon>Gymnophiona</taxon>
        <taxon>Geotrypetes</taxon>
    </lineage>
</organism>
<dbReference type="OrthoDB" id="2161379at2759"/>
<feature type="region of interest" description="Disordered" evidence="7">
    <location>
        <begin position="109"/>
        <end position="136"/>
    </location>
</feature>
<dbReference type="PANTHER" id="PTHR45903">
    <property type="entry name" value="GLUTAMATE-RICH WD REPEAT-CONTAINING PROTEIN 1"/>
    <property type="match status" value="1"/>
</dbReference>
<evidence type="ECO:0000256" key="4">
    <source>
        <dbReference type="ARBA" id="ARBA00023242"/>
    </source>
</evidence>
<protein>
    <recommendedName>
        <fullName evidence="5">Glutamate-rich WD repeat-containing protein 1</fullName>
    </recommendedName>
</protein>
<feature type="repeat" description="WD" evidence="6">
    <location>
        <begin position="251"/>
        <end position="286"/>
    </location>
</feature>
<evidence type="ECO:0000259" key="8">
    <source>
        <dbReference type="Pfam" id="PF12265"/>
    </source>
</evidence>
<dbReference type="KEGG" id="gsh:117368005"/>
<keyword evidence="9" id="KW-1185">Reference proteome</keyword>